<accession>A0AAV7TT37</accession>
<evidence type="ECO:0000313" key="2">
    <source>
        <dbReference type="EMBL" id="KAJ1179763.1"/>
    </source>
</evidence>
<comment type="caution">
    <text evidence="2">The sequence shown here is derived from an EMBL/GenBank/DDBJ whole genome shotgun (WGS) entry which is preliminary data.</text>
</comment>
<proteinExistence type="predicted"/>
<dbReference type="Proteomes" id="UP001066276">
    <property type="component" value="Chromosome 3_2"/>
</dbReference>
<organism evidence="2 3">
    <name type="scientific">Pleurodeles waltl</name>
    <name type="common">Iberian ribbed newt</name>
    <dbReference type="NCBI Taxonomy" id="8319"/>
    <lineage>
        <taxon>Eukaryota</taxon>
        <taxon>Metazoa</taxon>
        <taxon>Chordata</taxon>
        <taxon>Craniata</taxon>
        <taxon>Vertebrata</taxon>
        <taxon>Euteleostomi</taxon>
        <taxon>Amphibia</taxon>
        <taxon>Batrachia</taxon>
        <taxon>Caudata</taxon>
        <taxon>Salamandroidea</taxon>
        <taxon>Salamandridae</taxon>
        <taxon>Pleurodelinae</taxon>
        <taxon>Pleurodeles</taxon>
    </lineage>
</organism>
<dbReference type="EMBL" id="JANPWB010000006">
    <property type="protein sequence ID" value="KAJ1179763.1"/>
    <property type="molecule type" value="Genomic_DNA"/>
</dbReference>
<evidence type="ECO:0008006" key="4">
    <source>
        <dbReference type="Google" id="ProtNLM"/>
    </source>
</evidence>
<reference evidence="2" key="1">
    <citation type="journal article" date="2022" name="bioRxiv">
        <title>Sequencing and chromosome-scale assembly of the giantPleurodeles waltlgenome.</title>
        <authorList>
            <person name="Brown T."/>
            <person name="Elewa A."/>
            <person name="Iarovenko S."/>
            <person name="Subramanian E."/>
            <person name="Araus A.J."/>
            <person name="Petzold A."/>
            <person name="Susuki M."/>
            <person name="Suzuki K.-i.T."/>
            <person name="Hayashi T."/>
            <person name="Toyoda A."/>
            <person name="Oliveira C."/>
            <person name="Osipova E."/>
            <person name="Leigh N.D."/>
            <person name="Simon A."/>
            <person name="Yun M.H."/>
        </authorList>
    </citation>
    <scope>NUCLEOTIDE SEQUENCE</scope>
    <source>
        <strain evidence="2">20211129_DDA</strain>
        <tissue evidence="2">Liver</tissue>
    </source>
</reference>
<evidence type="ECO:0000313" key="3">
    <source>
        <dbReference type="Proteomes" id="UP001066276"/>
    </source>
</evidence>
<evidence type="ECO:0000256" key="1">
    <source>
        <dbReference type="SAM" id="MobiDB-lite"/>
    </source>
</evidence>
<gene>
    <name evidence="2" type="ORF">NDU88_004997</name>
</gene>
<sequence length="124" mass="13984">MKSDRRVARRKKAVPVSAIPDRRAEHRDPISVRASEVRQQPKESVDAFYARLKELVIICMLSDVDDEIRAQFMQGCSSVKLMEIILQVPGMSMDGILKLGRSRENSKACTAHMEAPLYSPNLLT</sequence>
<name>A0AAV7TT37_PLEWA</name>
<keyword evidence="3" id="KW-1185">Reference proteome</keyword>
<protein>
    <recommendedName>
        <fullName evidence="4">Gag-pol polyprotein</fullName>
    </recommendedName>
</protein>
<dbReference type="AlphaFoldDB" id="A0AAV7TT37"/>
<feature type="region of interest" description="Disordered" evidence="1">
    <location>
        <begin position="1"/>
        <end position="27"/>
    </location>
</feature>